<reference evidence="1" key="1">
    <citation type="journal article" date="2020" name="Nature">
        <title>Giant virus diversity and host interactions through global metagenomics.</title>
        <authorList>
            <person name="Schulz F."/>
            <person name="Roux S."/>
            <person name="Paez-Espino D."/>
            <person name="Jungbluth S."/>
            <person name="Walsh D.A."/>
            <person name="Denef V.J."/>
            <person name="McMahon K.D."/>
            <person name="Konstantinidis K.T."/>
            <person name="Eloe-Fadrosh E.A."/>
            <person name="Kyrpides N.C."/>
            <person name="Woyke T."/>
        </authorList>
    </citation>
    <scope>NUCLEOTIDE SEQUENCE</scope>
    <source>
        <strain evidence="1">GVMAG-M-3300027770-17</strain>
    </source>
</reference>
<accession>A0A6C0LDF5</accession>
<evidence type="ECO:0000313" key="1">
    <source>
        <dbReference type="EMBL" id="QHU28085.1"/>
    </source>
</evidence>
<name>A0A6C0LDF5_9ZZZZ</name>
<proteinExistence type="predicted"/>
<organism evidence="1">
    <name type="scientific">viral metagenome</name>
    <dbReference type="NCBI Taxonomy" id="1070528"/>
    <lineage>
        <taxon>unclassified sequences</taxon>
        <taxon>metagenomes</taxon>
        <taxon>organismal metagenomes</taxon>
    </lineage>
</organism>
<dbReference type="EMBL" id="MN740468">
    <property type="protein sequence ID" value="QHU28085.1"/>
    <property type="molecule type" value="Genomic_DNA"/>
</dbReference>
<sequence length="2368" mass="263570">MSTKTEIIYTYKSPLEIPPENIHGLQDGSTGKLSIGILDTQDYSYTYISGMSGSYNQRFLPLGEDDTTTIISNVGGGTGNMLLQDEPSSLSIDNVKLNARVKRFENLQIQNANLEVMYEFIPPLIITGATLNCQTQTQTLLTNAQLNLRFKKTIKNLPIILGMEFSFYGTKATAHNSNGGYTTAIIVIHADDGADYPAFRDTILEKNVDDRASNTKGPFHSYQSFVGYRRNPNPGIAVAQCSIVRVKHPFGNPLDTGIAGGTPNENLNNYIMRTQNTSNLRWMIYNGLIDKNLSTQPEGWVNAQTGGNTWNAMVSGNKKLFDHAAFYSTYAQTKIYGWEIPNNNGEGHGGRWLMTNPDSSTSDSQSSFITTVFYTTFENFLNGSYKTFRPTYTNFTTNDTTQSYNEILHIPNSVGFINLGSTQKVATNSAYVSGFQKLQTATNYNFGYQPANPLALPGLRYVADLKQKILTDPDTSAFLPIVMNHNDSMVQAARKLKSIIDSKGDRVFEKNPEHYGLAYFRYGINPFVLPDINSCINAWNDRTQNLCGGILDFSGLNFVGSQGNFNIDSGRTHTFNIQNTLQTFINNNNQELNITAINLNTSTSNVGIYGNVVGSTGTKTLALIDGPSRSTENIALSTIIGNIAASYPPTPISNISVGNESKYNISYSFNNTIRGSTTVPYTNNVLQVGSNLNNGEAINNTNAKVNIKPFIMNCISNAGLTGQLLTLQNWNKLDDSRINLSTNKIANLSSELGGRKLYGDPSTYTIGVSGYFDFSSNNEGEGFTGREYMGFNSLIYGGSTSIYSIKSTSVIGGETYNIDISSFLNSQIDPYSQELHLDSFNVPPFGDTGYYATGIPQLGITAGQFDTNSVILWNSSVVKIQYNYDINNLGQYIEQSLLTDDSNTETLPIDIINDYPVYVQKSYTIPKDITLPLNSSEIVFNIYSSVPETPNIPRLNLGSTAIGKDFIDLDNATLNIDYSYGDSLFSTPFNEILDIGYTLGNFSPSAEKVIPTYLFNKQQRLLTFPSNRFSPLNTLYLVNVRKNQTGYTFNQTPFQWSLYDPLTFKNYQIINYGFNGVKLNSNIDKLISLNDYTIARTGGINVFTGITDSETRPAIDLISRIQLDDICQILDDGTQITSVILDQVNSPNVPYLHRFFKFNYLNTDKELFLLVSSALTGSTAITADIDGLYVEINKTNPNPFITSTDVSSYDLTSQLISFDLTNGLVGGDQFKYDNDYLNPSLYGKGATSYLIDVKYNDQHSLEYFGFTGASTVSILVKGLLPNRLYNKNFLTYNVGLVGSKSKMFNFEFQTGVTGIEFSCKSELTQLPGKILSYNLRLKDLKYVSYPDSTVYQLDTAIPYDLCIDFNDSTVLVNNSPSKNTIITPLTYNENGRYIDISIKGLQRGTPYIGKIYLVSRIDPSYLSNRIYTSTIQIPSRANLALSTEELSSFTYNNTLLKADVYLNDIEKEISSMNSYNGYLYVMGPTGKIYSKQLIESNNNIYGTFIPITRTLPFEIRNLNPGTTFTNLTLRYDNTNIWSPPSMLEGTTSTSNGLIGSTYTNNTILLNIPEFTTPAGPTLGLGITGIPNIEIPQFYNSKLDIANFNFYNNDPSNSYPEIYGGTAIVRRDNDNVIVGYKALSTLSSYPINIEIYLDREKLYLGQVNTLKISYQWTDFNNVTTDSFNNGIVLEYSVVLSANQTSLKTYNYTPLFSKIIPAIDMNRNKVGDMYLKDLKCDLILKASSTGNFVYRGNFDAGVTYSYKNVIVASGNYYALMGTTSIRNIDPIMDRSWVNITPYLPEGYSFNINNIGQNNNPYLNPSARNNFVYRQVFSPTPPIFAGFVYDIVGSTGIDRINYVDFGNRYLKLSYNNGTFDGVFEKLFPNQTYNLEYIRSQITLDNGNTIILDSGSTSMGFTNTLMDYIGSESLTGSTSTFFTLKELNYQGSTSYFTDGQIFLNGNAEINYGGDQYYYFAATGTTSSPSLNSNDWIVCLINGSTANSSTTILPISEQKTYKKGELVSIPLASGELRGFVRDYTTGPNTTMGYPDINIFDTSICIPILFDNQVDSYKSLGGAPNYLDVPSTSYSQGNAVYNTTYSSAKDIVSEGVTFGSTGTQDYLTYQPEISIKQQVFDQSSNSNIFYNTLSANVGITGERFNKVILNITNFGLTGYNLDDYFVVKGGTFGSTGSTSSINYYKEFKLRDYYINPQTFSELVIDKLEETTLYSNFKLHYKYAYMDRLSDTFVNLPSFLTRAGLDVNCNLIPGIKRMYATISNVTINNEQRSDLFGSNNPSNRFIFYLFKFKPDTITGPPVYTPNDETDYSIIKSNQSIPFSVQLPGADQGVIYDRMYFHHTEVIDGTEFTFKRLNEI</sequence>
<protein>
    <submittedName>
        <fullName evidence="1">Uncharacterized protein</fullName>
    </submittedName>
</protein>